<proteinExistence type="predicted"/>
<keyword evidence="2" id="KW-1185">Reference proteome</keyword>
<gene>
    <name evidence="1" type="ORF">KCG34_09715</name>
</gene>
<organism evidence="1 2">
    <name type="scientific">Phenylobacterium montanum</name>
    <dbReference type="NCBI Taxonomy" id="2823693"/>
    <lineage>
        <taxon>Bacteria</taxon>
        <taxon>Pseudomonadati</taxon>
        <taxon>Pseudomonadota</taxon>
        <taxon>Alphaproteobacteria</taxon>
        <taxon>Caulobacterales</taxon>
        <taxon>Caulobacteraceae</taxon>
        <taxon>Phenylobacterium</taxon>
    </lineage>
</organism>
<name>A0A975G3W9_9CAUL</name>
<protein>
    <submittedName>
        <fullName evidence="1">Uncharacterized protein</fullName>
    </submittedName>
</protein>
<dbReference type="AlphaFoldDB" id="A0A975G3W9"/>
<evidence type="ECO:0000313" key="2">
    <source>
        <dbReference type="Proteomes" id="UP000676409"/>
    </source>
</evidence>
<sequence>MPSRRDIAKAETAGRAAARPALLALKTMRAMMITTIPSPGAEFTRAP</sequence>
<accession>A0A975G3W9</accession>
<dbReference type="RefSeq" id="WP_211940163.1">
    <property type="nucleotide sequence ID" value="NZ_CP073078.1"/>
</dbReference>
<reference evidence="1" key="1">
    <citation type="submission" date="2021-04" db="EMBL/GenBank/DDBJ databases">
        <title>The complete genome sequence of Caulobacter sp. S6.</title>
        <authorList>
            <person name="Tang Y."/>
            <person name="Ouyang W."/>
            <person name="Liu Q."/>
            <person name="Huang B."/>
            <person name="Guo Z."/>
            <person name="Lei P."/>
        </authorList>
    </citation>
    <scope>NUCLEOTIDE SEQUENCE</scope>
    <source>
        <strain evidence="1">S6</strain>
    </source>
</reference>
<dbReference type="EMBL" id="CP073078">
    <property type="protein sequence ID" value="QUD90112.1"/>
    <property type="molecule type" value="Genomic_DNA"/>
</dbReference>
<evidence type="ECO:0000313" key="1">
    <source>
        <dbReference type="EMBL" id="QUD90112.1"/>
    </source>
</evidence>
<dbReference type="Proteomes" id="UP000676409">
    <property type="component" value="Chromosome"/>
</dbReference>
<dbReference type="KEGG" id="caul:KCG34_09715"/>